<evidence type="ECO:0000256" key="10">
    <source>
        <dbReference type="PIRNR" id="PIRNR037350"/>
    </source>
</evidence>
<keyword evidence="4" id="KW-0963">Cytoplasm</keyword>
<dbReference type="Proteomes" id="UP001209878">
    <property type="component" value="Unassembled WGS sequence"/>
</dbReference>
<comment type="similarity">
    <text evidence="3 10">Belongs to the methyltransferase superfamily. METTL16/RlmF family.</text>
</comment>
<evidence type="ECO:0000256" key="11">
    <source>
        <dbReference type="PIRSR" id="PIRSR037350-1"/>
    </source>
</evidence>
<evidence type="ECO:0000256" key="4">
    <source>
        <dbReference type="ARBA" id="ARBA00022490"/>
    </source>
</evidence>
<evidence type="ECO:0000256" key="9">
    <source>
        <dbReference type="ARBA" id="ARBA00023242"/>
    </source>
</evidence>
<dbReference type="EC" id="2.1.1.-" evidence="10"/>
<accession>A0AAD9L2T8</accession>
<dbReference type="InterPro" id="IPR010286">
    <property type="entry name" value="METTL16/RlmF"/>
</dbReference>
<evidence type="ECO:0000256" key="8">
    <source>
        <dbReference type="ARBA" id="ARBA00022884"/>
    </source>
</evidence>
<keyword evidence="5 10" id="KW-0489">Methyltransferase</keyword>
<dbReference type="CDD" id="cd02440">
    <property type="entry name" value="AdoMet_MTases"/>
    <property type="match status" value="1"/>
</dbReference>
<dbReference type="PANTHER" id="PTHR13393:SF0">
    <property type="entry name" value="RNA N6-ADENOSINE-METHYLTRANSFERASE METTL16"/>
    <property type="match status" value="1"/>
</dbReference>
<dbReference type="EMBL" id="JAODUO010000401">
    <property type="protein sequence ID" value="KAK2181363.1"/>
    <property type="molecule type" value="Genomic_DNA"/>
</dbReference>
<dbReference type="PIRSF" id="PIRSF037350">
    <property type="entry name" value="Mtase_ZK1128_prd"/>
    <property type="match status" value="1"/>
</dbReference>
<dbReference type="Pfam" id="PF05971">
    <property type="entry name" value="Methyltransf_10"/>
    <property type="match status" value="1"/>
</dbReference>
<evidence type="ECO:0000256" key="1">
    <source>
        <dbReference type="ARBA" id="ARBA00004123"/>
    </source>
</evidence>
<dbReference type="GO" id="GO:0005737">
    <property type="term" value="C:cytoplasm"/>
    <property type="evidence" value="ECO:0007669"/>
    <property type="project" value="UniProtKB-SubCell"/>
</dbReference>
<feature type="compositionally biased region" description="Basic and acidic residues" evidence="12">
    <location>
        <begin position="383"/>
        <end position="485"/>
    </location>
</feature>
<keyword evidence="14" id="KW-1185">Reference proteome</keyword>
<proteinExistence type="inferred from homology"/>
<keyword evidence="8" id="KW-0694">RNA-binding</keyword>
<dbReference type="GO" id="GO:0043488">
    <property type="term" value="P:regulation of mRNA stability"/>
    <property type="evidence" value="ECO:0007669"/>
    <property type="project" value="UniProtKB-ARBA"/>
</dbReference>
<evidence type="ECO:0000313" key="13">
    <source>
        <dbReference type="EMBL" id="KAK2181363.1"/>
    </source>
</evidence>
<sequence>MALNKFMHPRNPYKDKKPDFKALALKYEEFRKHTTQDSKEHVHLDFKKPECMRALSWALLKEDFGLDIEMPLNRLIPAIPLRLNYILWIEDLLAEKHDNIKGIDIGTGASCVYPLLAAKKNSWKFLATEADDFNTEYAKRNVAKNALQDAIQVLQVSSNTKLCGVVDVGDTYDFCMCNPPFFGSNLEAWGMLTSRSEERPEPKSVSTAAPQESIVVGGEVAFVKQIILDSLELRGRIRIYTTMLGKKSSLAPLKAELRKHGISRFGTTELCQGRTMRWALGWTFDDHVVFKPPISKSGRHKTRPPLLIKLPCACGATDTGASRVWRISDQVIQLLNELQMTHKVTDPTVTSRKWQVSAKQNTWSHQRRKRRQMEQQASGGKQGKCDGQRSGDSKSVCHKEGGGDSKSVGHKEGSGDSKSVGHKEGSGDSKSVCHKEGSGDSKSVGHKEGSGDSKSVGHKEGSGDSKSVGHKEGGGKGGDSKDNKQGEEHDYLLRFSLTVTQEQDNVILQFTWVDGRSYDVMHQVVQFFRNRLQ</sequence>
<gene>
    <name evidence="13" type="ORF">NP493_401g01020</name>
</gene>
<keyword evidence="6 10" id="KW-0808">Transferase</keyword>
<evidence type="ECO:0000256" key="12">
    <source>
        <dbReference type="SAM" id="MobiDB-lite"/>
    </source>
</evidence>
<evidence type="ECO:0000256" key="7">
    <source>
        <dbReference type="ARBA" id="ARBA00022691"/>
    </source>
</evidence>
<evidence type="ECO:0000256" key="6">
    <source>
        <dbReference type="ARBA" id="ARBA00022679"/>
    </source>
</evidence>
<dbReference type="InterPro" id="IPR017182">
    <property type="entry name" value="METTL16/PsiM"/>
</dbReference>
<comment type="subcellular location">
    <subcellularLocation>
        <location evidence="2">Cytoplasm</location>
    </subcellularLocation>
    <subcellularLocation>
        <location evidence="1">Nucleus</location>
    </subcellularLocation>
</comment>
<keyword evidence="9" id="KW-0539">Nucleus</keyword>
<reference evidence="13" key="1">
    <citation type="journal article" date="2023" name="Mol. Biol. Evol.">
        <title>Third-Generation Sequencing Reveals the Adaptive Role of the Epigenome in Three Deep-Sea Polychaetes.</title>
        <authorList>
            <person name="Perez M."/>
            <person name="Aroh O."/>
            <person name="Sun Y."/>
            <person name="Lan Y."/>
            <person name="Juniper S.K."/>
            <person name="Young C.R."/>
            <person name="Angers B."/>
            <person name="Qian P.Y."/>
        </authorList>
    </citation>
    <scope>NUCLEOTIDE SEQUENCE</scope>
    <source>
        <strain evidence="13">R07B-5</strain>
    </source>
</reference>
<dbReference type="InterPro" id="IPR029063">
    <property type="entry name" value="SAM-dependent_MTases_sf"/>
</dbReference>
<dbReference type="AlphaFoldDB" id="A0AAD9L2T8"/>
<dbReference type="GO" id="GO:0009896">
    <property type="term" value="P:positive regulation of catabolic process"/>
    <property type="evidence" value="ECO:0007669"/>
    <property type="project" value="UniProtKB-ARBA"/>
</dbReference>
<feature type="binding site" evidence="11">
    <location>
        <position position="106"/>
    </location>
    <ligand>
        <name>S-adenosyl-L-methionine</name>
        <dbReference type="ChEBI" id="CHEBI:59789"/>
    </ligand>
</feature>
<feature type="binding site" evidence="11">
    <location>
        <position position="129"/>
    </location>
    <ligand>
        <name>S-adenosyl-L-methionine</name>
        <dbReference type="ChEBI" id="CHEBI:59789"/>
    </ligand>
</feature>
<keyword evidence="7 11" id="KW-0949">S-adenosyl-L-methionine</keyword>
<dbReference type="GO" id="GO:0006397">
    <property type="term" value="P:mRNA processing"/>
    <property type="evidence" value="ECO:0007669"/>
    <property type="project" value="UniProtKB-ARBA"/>
</dbReference>
<dbReference type="GO" id="GO:0051254">
    <property type="term" value="P:positive regulation of RNA metabolic process"/>
    <property type="evidence" value="ECO:0007669"/>
    <property type="project" value="UniProtKB-ARBA"/>
</dbReference>
<dbReference type="GO" id="GO:0003723">
    <property type="term" value="F:RNA binding"/>
    <property type="evidence" value="ECO:0007669"/>
    <property type="project" value="UniProtKB-KW"/>
</dbReference>
<feature type="binding site" evidence="11">
    <location>
        <position position="82"/>
    </location>
    <ligand>
        <name>S-adenosyl-L-methionine</name>
        <dbReference type="ChEBI" id="CHEBI:59789"/>
    </ligand>
</feature>
<evidence type="ECO:0000256" key="3">
    <source>
        <dbReference type="ARBA" id="ARBA00005878"/>
    </source>
</evidence>
<feature type="compositionally biased region" description="Polar residues" evidence="12">
    <location>
        <begin position="348"/>
        <end position="364"/>
    </location>
</feature>
<dbReference type="GO" id="GO:0001734">
    <property type="term" value="F:mRNA m(6)A methyltransferase activity"/>
    <property type="evidence" value="ECO:0007669"/>
    <property type="project" value="UniProtKB-ARBA"/>
</dbReference>
<evidence type="ECO:0000256" key="5">
    <source>
        <dbReference type="ARBA" id="ARBA00022603"/>
    </source>
</evidence>
<dbReference type="FunFam" id="3.40.50.150:FF:000062">
    <property type="entry name" value="U6 small nuclear RNA (adenine-(43)-N(6))-methyltransferase"/>
    <property type="match status" value="1"/>
</dbReference>
<dbReference type="GO" id="GO:0070475">
    <property type="term" value="P:rRNA base methylation"/>
    <property type="evidence" value="ECO:0007669"/>
    <property type="project" value="TreeGrafter"/>
</dbReference>
<organism evidence="13 14">
    <name type="scientific">Ridgeia piscesae</name>
    <name type="common">Tubeworm</name>
    <dbReference type="NCBI Taxonomy" id="27915"/>
    <lineage>
        <taxon>Eukaryota</taxon>
        <taxon>Metazoa</taxon>
        <taxon>Spiralia</taxon>
        <taxon>Lophotrochozoa</taxon>
        <taxon>Annelida</taxon>
        <taxon>Polychaeta</taxon>
        <taxon>Sedentaria</taxon>
        <taxon>Canalipalpata</taxon>
        <taxon>Sabellida</taxon>
        <taxon>Siboglinidae</taxon>
        <taxon>Ridgeia</taxon>
    </lineage>
</organism>
<dbReference type="SUPFAM" id="SSF53335">
    <property type="entry name" value="S-adenosyl-L-methionine-dependent methyltransferases"/>
    <property type="match status" value="1"/>
</dbReference>
<dbReference type="PANTHER" id="PTHR13393">
    <property type="entry name" value="SAM-DEPENDENT METHYLTRANSFERASE"/>
    <property type="match status" value="1"/>
</dbReference>
<protein>
    <recommendedName>
        <fullName evidence="10">U6 small nuclear RNA (adenine-(43)-N(6))-methyltransferase</fullName>
        <ecNumber evidence="10">2.1.1.-</ecNumber>
    </recommendedName>
</protein>
<dbReference type="GO" id="GO:0005634">
    <property type="term" value="C:nucleus"/>
    <property type="evidence" value="ECO:0007669"/>
    <property type="project" value="UniProtKB-SubCell"/>
</dbReference>
<evidence type="ECO:0000256" key="2">
    <source>
        <dbReference type="ARBA" id="ARBA00004496"/>
    </source>
</evidence>
<comment type="caution">
    <text evidence="13">The sequence shown here is derived from an EMBL/GenBank/DDBJ whole genome shotgun (WGS) entry which is preliminary data.</text>
</comment>
<dbReference type="Gene3D" id="3.40.50.150">
    <property type="entry name" value="Vaccinia Virus protein VP39"/>
    <property type="match status" value="1"/>
</dbReference>
<feature type="region of interest" description="Disordered" evidence="12">
    <location>
        <begin position="348"/>
        <end position="485"/>
    </location>
</feature>
<evidence type="ECO:0000313" key="14">
    <source>
        <dbReference type="Proteomes" id="UP001209878"/>
    </source>
</evidence>
<feature type="binding site" evidence="11">
    <location>
        <position position="178"/>
    </location>
    <ligand>
        <name>S-adenosyl-L-methionine</name>
        <dbReference type="ChEBI" id="CHEBI:59789"/>
    </ligand>
</feature>
<name>A0AAD9L2T8_RIDPI</name>